<dbReference type="PANTHER" id="PTHR30332:SF24">
    <property type="entry name" value="SECRETIN GSPD-RELATED"/>
    <property type="match status" value="1"/>
</dbReference>
<keyword evidence="17" id="KW-1185">Reference proteome</keyword>
<evidence type="ECO:0000256" key="12">
    <source>
        <dbReference type="SAM" id="SignalP"/>
    </source>
</evidence>
<dbReference type="RefSeq" id="WP_125094698.1">
    <property type="nucleotide sequence ID" value="NZ_RRUE01000001.1"/>
</dbReference>
<evidence type="ECO:0000256" key="6">
    <source>
        <dbReference type="ARBA" id="ARBA00022729"/>
    </source>
</evidence>
<feature type="compositionally biased region" description="Polar residues" evidence="11">
    <location>
        <begin position="811"/>
        <end position="821"/>
    </location>
</feature>
<dbReference type="EMBL" id="RRUE01000001">
    <property type="protein sequence ID" value="RRN45270.1"/>
    <property type="molecule type" value="Genomic_DNA"/>
</dbReference>
<dbReference type="Pfam" id="PF00263">
    <property type="entry name" value="Secretin"/>
    <property type="match status" value="1"/>
</dbReference>
<dbReference type="NCBIfam" id="TIGR02517">
    <property type="entry name" value="type_II_gspD"/>
    <property type="match status" value="1"/>
</dbReference>
<evidence type="ECO:0000313" key="17">
    <source>
        <dbReference type="Proteomes" id="UP000270261"/>
    </source>
</evidence>
<feature type="domain" description="Type II/III secretion system secretin-like" evidence="13">
    <location>
        <begin position="514"/>
        <end position="677"/>
    </location>
</feature>
<feature type="domain" description="GspD-like N0" evidence="15">
    <location>
        <begin position="47"/>
        <end position="116"/>
    </location>
</feature>
<dbReference type="InterPro" id="IPR050810">
    <property type="entry name" value="Bact_Secretion_Sys_Channel"/>
</dbReference>
<evidence type="ECO:0000259" key="14">
    <source>
        <dbReference type="Pfam" id="PF03958"/>
    </source>
</evidence>
<feature type="signal peptide" evidence="12">
    <location>
        <begin position="1"/>
        <end position="24"/>
    </location>
</feature>
<evidence type="ECO:0000256" key="7">
    <source>
        <dbReference type="ARBA" id="ARBA00022927"/>
    </source>
</evidence>
<dbReference type="InterPro" id="IPR004846">
    <property type="entry name" value="T2SS/T3SS_dom"/>
</dbReference>
<feature type="compositionally biased region" description="Low complexity" evidence="11">
    <location>
        <begin position="326"/>
        <end position="336"/>
    </location>
</feature>
<dbReference type="InterPro" id="IPR005644">
    <property type="entry name" value="NolW-like"/>
</dbReference>
<feature type="compositionally biased region" description="Low complexity" evidence="11">
    <location>
        <begin position="789"/>
        <end position="810"/>
    </location>
</feature>
<dbReference type="GO" id="GO:0015627">
    <property type="term" value="C:type II protein secretion system complex"/>
    <property type="evidence" value="ECO:0007669"/>
    <property type="project" value="InterPro"/>
</dbReference>
<feature type="region of interest" description="Disordered" evidence="11">
    <location>
        <begin position="698"/>
        <end position="743"/>
    </location>
</feature>
<evidence type="ECO:0000256" key="4">
    <source>
        <dbReference type="ARBA" id="ARBA00022452"/>
    </source>
</evidence>
<sequence>MKLRHSQKILAQALLIALAAPALAAAQTRQAPAQQPPARNVSGQINLNFKDAEVDSVIGAFGHLLNKSFVIDPRVRGKISLETPRPVNRQQAFTLLKTVLRQQGFAIVDLGDLYKVVPEADAKLQSGPVEIGPASGRHGDEVITQVFQLSHESANNMIPVLRPLVSPNNTITAFPGNNALIITDYAANLKRLSKVIATLDSPRPAADVQVVVIKNSIASDIAVAVSKLLDDNNRQGGGGPTGAQDPTQRVVVMADPRTNSVLLRSANASKLSLARSLVDQLDRPANADQANMRVVYLKNAEATKLVEVLQAVLSGESNGNGGSSGFGSSNRSSSRSGSGGFFGDNSSSSSGLSSAFGDSDSSSGGLGSQTGQLNRDRGNQGPTSIKAGGAVIAADPATNSLIITAPEPVYRNVRGVIDQLDSRRAQVYIESLIVEVKADTAAEMGIQWQFMSGRNAGNNVIGGTNFGANGQNILSVSQNPAALAGSNGINIGVVRGNVSLFGQQFVNLGLLARALETEAGGNIRATPNLLTLDNEEARIVIGQNVPFVTGSYTNTNNNLSSPFQTVERKDVGTMLRVRPQVSEGGTVKMEIAQEISAVVRDNLPSGIITSRRAIESNVLVDDGQIVVLGGLIEDKVDGTVNKVPLLGDIPFLGRLFRYDSRTRQKTNLLVFLRPVVLRSADAAWDVTASRYDYINQRSQDAQLPKPAGVADVRQPPLDPLPPRPGTPGKRVPPAREPSMMPGAADEAKSLGVVPANSLQAPQPDMSSMLAPRRLRHANRQRGGNAGNDGASRAGQQGWQRQQQSDQSFGAGQQQSEQSYGTGQLQQPGQYGSGQPSQPDDRQYPPSQQAFVDLRQTGQGAGGQRRRAGPQSWEGVGEHGQGVGQMGNNTIQHVLDARQRQGGGGSYRSLDEAVRAQQGAVRPQNDVTSPVRLGNQVEVNVD</sequence>
<comment type="subcellular location">
    <subcellularLocation>
        <location evidence="1 10">Cell outer membrane</location>
    </subcellularLocation>
</comment>
<keyword evidence="6 12" id="KW-0732">Signal</keyword>
<proteinExistence type="inferred from homology"/>
<comment type="similarity">
    <text evidence="2">Belongs to the bacterial secretin family. GSP D subfamily.</text>
</comment>
<keyword evidence="3 10" id="KW-0813">Transport</keyword>
<name>A0A426FRJ1_9BURK</name>
<evidence type="ECO:0000256" key="5">
    <source>
        <dbReference type="ARBA" id="ARBA00022692"/>
    </source>
</evidence>
<dbReference type="InterPro" id="IPR001775">
    <property type="entry name" value="GspD/PilQ"/>
</dbReference>
<accession>A0A426FRJ1</accession>
<feature type="domain" description="NolW-like" evidence="14">
    <location>
        <begin position="208"/>
        <end position="285"/>
    </location>
</feature>
<dbReference type="GO" id="GO:0009279">
    <property type="term" value="C:cell outer membrane"/>
    <property type="evidence" value="ECO:0007669"/>
    <property type="project" value="UniProtKB-SubCell"/>
</dbReference>
<keyword evidence="9" id="KW-0998">Cell outer membrane</keyword>
<feature type="domain" description="NolW-like" evidence="14">
    <location>
        <begin position="144"/>
        <end position="204"/>
    </location>
</feature>
<evidence type="ECO:0000259" key="15">
    <source>
        <dbReference type="Pfam" id="PF21305"/>
    </source>
</evidence>
<dbReference type="InterPro" id="IPR013356">
    <property type="entry name" value="T2SS_GspD"/>
</dbReference>
<dbReference type="InterPro" id="IPR049371">
    <property type="entry name" value="GspD-like_N0"/>
</dbReference>
<organism evidence="16 17">
    <name type="scientific">Lautropia dentalis</name>
    <dbReference type="NCBI Taxonomy" id="2490857"/>
    <lineage>
        <taxon>Bacteria</taxon>
        <taxon>Pseudomonadati</taxon>
        <taxon>Pseudomonadota</taxon>
        <taxon>Betaproteobacteria</taxon>
        <taxon>Burkholderiales</taxon>
        <taxon>Burkholderiaceae</taxon>
        <taxon>Lautropia</taxon>
    </lineage>
</organism>
<dbReference type="PANTHER" id="PTHR30332">
    <property type="entry name" value="PROBABLE GENERAL SECRETION PATHWAY PROTEIN D"/>
    <property type="match status" value="1"/>
</dbReference>
<evidence type="ECO:0000256" key="9">
    <source>
        <dbReference type="ARBA" id="ARBA00023237"/>
    </source>
</evidence>
<comment type="caution">
    <text evidence="16">The sequence shown here is derived from an EMBL/GenBank/DDBJ whole genome shotgun (WGS) entry which is preliminary data.</text>
</comment>
<evidence type="ECO:0000256" key="8">
    <source>
        <dbReference type="ARBA" id="ARBA00023136"/>
    </source>
</evidence>
<feature type="region of interest" description="Disordered" evidence="11">
    <location>
        <begin position="779"/>
        <end position="941"/>
    </location>
</feature>
<dbReference type="Gene3D" id="3.30.1370.120">
    <property type="match status" value="3"/>
</dbReference>
<reference evidence="16 17" key="1">
    <citation type="submission" date="2018-11" db="EMBL/GenBank/DDBJ databases">
        <title>Genome sequencing of Lautropia sp. KCOM 2505 (= ChDC F240).</title>
        <authorList>
            <person name="Kook J.-K."/>
            <person name="Park S.-N."/>
            <person name="Lim Y.K."/>
        </authorList>
    </citation>
    <scope>NUCLEOTIDE SEQUENCE [LARGE SCALE GENOMIC DNA]</scope>
    <source>
        <strain evidence="16 17">KCOM 2505</strain>
    </source>
</reference>
<dbReference type="PRINTS" id="PR00811">
    <property type="entry name" value="BCTERIALGSPD"/>
</dbReference>
<feature type="chain" id="PRO_5018987252" evidence="12">
    <location>
        <begin position="25"/>
        <end position="941"/>
    </location>
</feature>
<keyword evidence="5" id="KW-0812">Transmembrane</keyword>
<dbReference type="Proteomes" id="UP000270261">
    <property type="component" value="Unassembled WGS sequence"/>
</dbReference>
<evidence type="ECO:0000313" key="16">
    <source>
        <dbReference type="EMBL" id="RRN45270.1"/>
    </source>
</evidence>
<dbReference type="InterPro" id="IPR038591">
    <property type="entry name" value="NolW-like_sf"/>
</dbReference>
<dbReference type="Pfam" id="PF03958">
    <property type="entry name" value="Secretin_N"/>
    <property type="match status" value="3"/>
</dbReference>
<dbReference type="AlphaFoldDB" id="A0A426FRJ1"/>
<dbReference type="OrthoDB" id="9775455at2"/>
<dbReference type="GO" id="GO:0015628">
    <property type="term" value="P:protein secretion by the type II secretion system"/>
    <property type="evidence" value="ECO:0007669"/>
    <property type="project" value="InterPro"/>
</dbReference>
<feature type="domain" description="NolW-like" evidence="14">
    <location>
        <begin position="292"/>
        <end position="426"/>
    </location>
</feature>
<protein>
    <submittedName>
        <fullName evidence="16">Type II secretion system protein GspD</fullName>
    </submittedName>
</protein>
<evidence type="ECO:0000256" key="3">
    <source>
        <dbReference type="ARBA" id="ARBA00022448"/>
    </source>
</evidence>
<evidence type="ECO:0000256" key="1">
    <source>
        <dbReference type="ARBA" id="ARBA00004442"/>
    </source>
</evidence>
<dbReference type="Pfam" id="PF21305">
    <property type="entry name" value="type_II_gspD_N0"/>
    <property type="match status" value="1"/>
</dbReference>
<feature type="compositionally biased region" description="Low complexity" evidence="11">
    <location>
        <begin position="343"/>
        <end position="363"/>
    </location>
</feature>
<evidence type="ECO:0000256" key="11">
    <source>
        <dbReference type="SAM" id="MobiDB-lite"/>
    </source>
</evidence>
<evidence type="ECO:0000259" key="13">
    <source>
        <dbReference type="Pfam" id="PF00263"/>
    </source>
</evidence>
<feature type="region of interest" description="Disordered" evidence="11">
    <location>
        <begin position="317"/>
        <end position="386"/>
    </location>
</feature>
<keyword evidence="7" id="KW-0653">Protein transport</keyword>
<feature type="compositionally biased region" description="Low complexity" evidence="11">
    <location>
        <begin position="822"/>
        <end position="837"/>
    </location>
</feature>
<evidence type="ECO:0000256" key="2">
    <source>
        <dbReference type="ARBA" id="ARBA00006980"/>
    </source>
</evidence>
<evidence type="ECO:0000256" key="10">
    <source>
        <dbReference type="RuleBase" id="RU004004"/>
    </source>
</evidence>
<feature type="compositionally biased region" description="Pro residues" evidence="11">
    <location>
        <begin position="716"/>
        <end position="725"/>
    </location>
</feature>
<keyword evidence="4" id="KW-1134">Transmembrane beta strand</keyword>
<keyword evidence="8" id="KW-0472">Membrane</keyword>
<gene>
    <name evidence="16" type="primary">gspD</name>
    <name evidence="16" type="ORF">EHV23_03290</name>
</gene>